<evidence type="ECO:0000313" key="13">
    <source>
        <dbReference type="Proteomes" id="UP001291623"/>
    </source>
</evidence>
<dbReference type="InterPro" id="IPR049730">
    <property type="entry name" value="SNF2/RAD54-like_C"/>
</dbReference>
<feature type="binding site" evidence="6">
    <location>
        <position position="727"/>
    </location>
    <ligand>
        <name>Zn(2+)</name>
        <dbReference type="ChEBI" id="CHEBI:29105"/>
        <note>catalytic</note>
    </ligand>
</feature>
<protein>
    <recommendedName>
        <fullName evidence="2">ADAM10 endopeptidase</fullName>
        <ecNumber evidence="2">3.4.24.81</ecNumber>
    </recommendedName>
</protein>
<dbReference type="GO" id="GO:0007219">
    <property type="term" value="P:Notch signaling pathway"/>
    <property type="evidence" value="ECO:0007669"/>
    <property type="project" value="TreeGrafter"/>
</dbReference>
<keyword evidence="7" id="KW-0175">Coiled coil</keyword>
<dbReference type="Pfam" id="PF00023">
    <property type="entry name" value="Ank"/>
    <property type="match status" value="1"/>
</dbReference>
<dbReference type="Pfam" id="PF13574">
    <property type="entry name" value="Reprolysin_2"/>
    <property type="match status" value="1"/>
</dbReference>
<keyword evidence="6" id="KW-0862">Zinc</keyword>
<name>A0AAE1ULU6_9SOLA</name>
<feature type="repeat" description="ANK" evidence="5">
    <location>
        <begin position="61"/>
        <end position="93"/>
    </location>
</feature>
<dbReference type="InterPro" id="IPR002110">
    <property type="entry name" value="Ankyrin_rpt"/>
</dbReference>
<feature type="region of interest" description="Disordered" evidence="8">
    <location>
        <begin position="1010"/>
        <end position="1137"/>
    </location>
</feature>
<evidence type="ECO:0000256" key="4">
    <source>
        <dbReference type="ARBA" id="ARBA00022801"/>
    </source>
</evidence>
<proteinExistence type="predicted"/>
<keyword evidence="3" id="KW-0165">Cleavage on pair of basic residues</keyword>
<evidence type="ECO:0000259" key="9">
    <source>
        <dbReference type="PROSITE" id="PS50214"/>
    </source>
</evidence>
<evidence type="ECO:0000256" key="7">
    <source>
        <dbReference type="SAM" id="Coils"/>
    </source>
</evidence>
<evidence type="ECO:0000256" key="5">
    <source>
        <dbReference type="PROSITE-ProRule" id="PRU00023"/>
    </source>
</evidence>
<dbReference type="GO" id="GO:0006509">
    <property type="term" value="P:membrane protein ectodomain proteolysis"/>
    <property type="evidence" value="ECO:0007669"/>
    <property type="project" value="TreeGrafter"/>
</dbReference>
<dbReference type="PROSITE" id="PS50088">
    <property type="entry name" value="ANK_REPEAT"/>
    <property type="match status" value="1"/>
</dbReference>
<feature type="compositionally biased region" description="Low complexity" evidence="8">
    <location>
        <begin position="1059"/>
        <end position="1085"/>
    </location>
</feature>
<feature type="domain" description="Disintegrin" evidence="9">
    <location>
        <begin position="799"/>
        <end position="919"/>
    </location>
</feature>
<evidence type="ECO:0000259" key="10">
    <source>
        <dbReference type="PROSITE" id="PS50215"/>
    </source>
</evidence>
<dbReference type="SUPFAM" id="SSF55486">
    <property type="entry name" value="Metalloproteases ('zincins'), catalytic domain"/>
    <property type="match status" value="1"/>
</dbReference>
<dbReference type="Pfam" id="PF21299">
    <property type="entry name" value="ADAM10_Cys-rich"/>
    <property type="match status" value="1"/>
</dbReference>
<sequence length="1137" mass="128618">MYVELKYFTNLSVYMKLIKKFEKPTVGLVLIGRRVTKLVGVKPLNATFKGVPVDLKARIDEEPSAIHLAALEGNLNVIDTLIKYGADVNEVDKKGIPIAIAPAAIMGEIKADNKTPPDIKNVFLKSENSNDNFGFSDDDESKVPDDNNFNLPVNNKSNFSEDNKSELSDDNIFDFSDIEENIGILNETTENINDKDLQIPVYGNTQNSVKEKNENCELKDKISFNSKSKNFEIPLISLPIDIVNLALRNPKEAKEEIMKIDPFLCTNFSHNYSKKNFFDRRKRRKTSISSLSDSENSFTSSDEIFNSFNNNVKRSKTKVYNVIYSSDDSEFENKENNKNFEKKVLNEDKFSDDDFDYLSNFDEKSEDQFNSDNSTLEDEIIESINLLDSIEEQLKILNHERRISNTENEFKYHTWIKGKDFFRIDGTCSVVKRQQDIDAFNNSDNRRSRLFLISIKAGCLGISLIGSNRCVIFDHSWNPSNDSQAVFRIYRYGQQRPVYIYRFVAYSTWEEKIYSKQVWKESLSYRVVDDQNPERNFTSKELDLFYDYDPDVERDYQIPKLPEDYVLANVLNKFGKKIVSYHEHDSLLENEKQNDLSEEEKILAWKEFESDNNLTIVHTNLHIRSMGPISEQAMLILADQSLFQLIKIFFNWFKPLSTAFTYEIRGLAWVASTSGASGGICEKYKSYTENVHGTQVQTKRSLNTGIITFVNYNSRVPPKVSELTLAHEIGHNFGSPHDYPTECRPGGVTGNYIMYSSATSGERLNNNKFSICSLRNISTVLNSVFKEEGKINCFQEDEGPFCGNKIVEENEECDCGYDTKECSETCCYPKDNPEDPVAKSCTRPKEECFLTSKNGARPEEMCEVACQRGNDASTCKRTSEIESMKKISGLKLRPGSPCNDFQGYCDIFQKCRAVDAEGPLAQLKNLLLNQKTLLSIKQWVTRHRSNQSRQNNNHRSNGNSSNANNSNNNAASNIPLQPTAPPLPTQYPSQAYQQTQLTVALPPESTITFTSTSNRAMNEPPPPYPGYGPNLNSYKTSVVNTQQPPPLPPPRPNSIANQNLININSSGAGSINSATSSTNSSNNLLPSRGYGEGRGHYNRKGQSNVPTKVKQTQPVSSTSSSKQSSKTNNVNKKNSKK</sequence>
<feature type="region of interest" description="Disordered" evidence="8">
    <location>
        <begin position="941"/>
        <end position="987"/>
    </location>
</feature>
<dbReference type="Gene3D" id="1.25.40.20">
    <property type="entry name" value="Ankyrin repeat-containing domain"/>
    <property type="match status" value="1"/>
</dbReference>
<dbReference type="InterPro" id="IPR027417">
    <property type="entry name" value="P-loop_NTPase"/>
</dbReference>
<feature type="compositionally biased region" description="Pro residues" evidence="8">
    <location>
        <begin position="1043"/>
        <end position="1052"/>
    </location>
</feature>
<dbReference type="EMBL" id="JAVYJV010000105">
    <property type="protein sequence ID" value="KAK4336683.1"/>
    <property type="molecule type" value="Genomic_DNA"/>
</dbReference>
<dbReference type="InterPro" id="IPR001650">
    <property type="entry name" value="Helicase_C-like"/>
</dbReference>
<reference evidence="12" key="1">
    <citation type="submission" date="2023-12" db="EMBL/GenBank/DDBJ databases">
        <title>Genome assembly of Anisodus tanguticus.</title>
        <authorList>
            <person name="Wang Y.-J."/>
        </authorList>
    </citation>
    <scope>NUCLEOTIDE SEQUENCE</scope>
    <source>
        <strain evidence="12">KB-2021</strain>
        <tissue evidence="12">Leaf</tissue>
    </source>
</reference>
<dbReference type="Gene3D" id="3.40.50.300">
    <property type="entry name" value="P-loop containing nucleotide triphosphate hydrolases"/>
    <property type="match status" value="1"/>
</dbReference>
<dbReference type="GO" id="GO:0046872">
    <property type="term" value="F:metal ion binding"/>
    <property type="evidence" value="ECO:0007669"/>
    <property type="project" value="UniProtKB-KW"/>
</dbReference>
<dbReference type="SUPFAM" id="SSF48403">
    <property type="entry name" value="Ankyrin repeat"/>
    <property type="match status" value="1"/>
</dbReference>
<dbReference type="Gene3D" id="1.20.120.850">
    <property type="entry name" value="SWI2/SNF2 ATPases, N-terminal domain"/>
    <property type="match status" value="1"/>
</dbReference>
<feature type="domain" description="Helicase C-terminal" evidence="11">
    <location>
        <begin position="353"/>
        <end position="543"/>
    </location>
</feature>
<dbReference type="SMART" id="SM00490">
    <property type="entry name" value="HELICc"/>
    <property type="match status" value="1"/>
</dbReference>
<dbReference type="GO" id="GO:0005886">
    <property type="term" value="C:plasma membrane"/>
    <property type="evidence" value="ECO:0007669"/>
    <property type="project" value="TreeGrafter"/>
</dbReference>
<feature type="active site" evidence="6">
    <location>
        <position position="728"/>
    </location>
</feature>
<evidence type="ECO:0000313" key="12">
    <source>
        <dbReference type="EMBL" id="KAK4336683.1"/>
    </source>
</evidence>
<dbReference type="CDD" id="cd18793">
    <property type="entry name" value="SF2_C_SNF"/>
    <property type="match status" value="1"/>
</dbReference>
<keyword evidence="4" id="KW-0378">Hydrolase</keyword>
<dbReference type="PROSITE" id="PS50215">
    <property type="entry name" value="ADAM_MEPRO"/>
    <property type="match status" value="1"/>
</dbReference>
<dbReference type="PANTHER" id="PTHR45702:SF2">
    <property type="entry name" value="KUZBANIAN, ISOFORM A"/>
    <property type="match status" value="1"/>
</dbReference>
<evidence type="ECO:0000256" key="1">
    <source>
        <dbReference type="ARBA" id="ARBA00001809"/>
    </source>
</evidence>
<evidence type="ECO:0000256" key="2">
    <source>
        <dbReference type="ARBA" id="ARBA00012332"/>
    </source>
</evidence>
<keyword evidence="5" id="KW-0040">ANK repeat</keyword>
<dbReference type="AlphaFoldDB" id="A0AAE1ULU6"/>
<dbReference type="InterPro" id="IPR051489">
    <property type="entry name" value="ADAM_Metalloproteinase"/>
</dbReference>
<dbReference type="PROSITE" id="PS51194">
    <property type="entry name" value="HELICASE_CTER"/>
    <property type="match status" value="1"/>
</dbReference>
<dbReference type="InterPro" id="IPR001762">
    <property type="entry name" value="Disintegrin_dom"/>
</dbReference>
<keyword evidence="13" id="KW-1185">Reference proteome</keyword>
<feature type="compositionally biased region" description="Low complexity" evidence="8">
    <location>
        <begin position="1109"/>
        <end position="1137"/>
    </location>
</feature>
<evidence type="ECO:0000259" key="11">
    <source>
        <dbReference type="PROSITE" id="PS51194"/>
    </source>
</evidence>
<evidence type="ECO:0000256" key="6">
    <source>
        <dbReference type="PROSITE-ProRule" id="PRU00276"/>
    </source>
</evidence>
<dbReference type="Pfam" id="PF00271">
    <property type="entry name" value="Helicase_C"/>
    <property type="match status" value="1"/>
</dbReference>
<comment type="caution">
    <text evidence="12">The sequence shown here is derived from an EMBL/GenBank/DDBJ whole genome shotgun (WGS) entry which is preliminary data.</text>
</comment>
<organism evidence="12 13">
    <name type="scientific">Anisodus tanguticus</name>
    <dbReference type="NCBI Taxonomy" id="243964"/>
    <lineage>
        <taxon>Eukaryota</taxon>
        <taxon>Viridiplantae</taxon>
        <taxon>Streptophyta</taxon>
        <taxon>Embryophyta</taxon>
        <taxon>Tracheophyta</taxon>
        <taxon>Spermatophyta</taxon>
        <taxon>Magnoliopsida</taxon>
        <taxon>eudicotyledons</taxon>
        <taxon>Gunneridae</taxon>
        <taxon>Pentapetalae</taxon>
        <taxon>asterids</taxon>
        <taxon>lamiids</taxon>
        <taxon>Solanales</taxon>
        <taxon>Solanaceae</taxon>
        <taxon>Solanoideae</taxon>
        <taxon>Hyoscyameae</taxon>
        <taxon>Anisodus</taxon>
    </lineage>
</organism>
<dbReference type="PANTHER" id="PTHR45702">
    <property type="entry name" value="ADAM10/ADAM17 METALLOPEPTIDASE FAMILY MEMBER"/>
    <property type="match status" value="1"/>
</dbReference>
<gene>
    <name evidence="12" type="ORF">RND71_044109</name>
</gene>
<feature type="compositionally biased region" description="Polar residues" evidence="8">
    <location>
        <begin position="1030"/>
        <end position="1042"/>
    </location>
</feature>
<dbReference type="SMART" id="SM00248">
    <property type="entry name" value="ANK"/>
    <property type="match status" value="1"/>
</dbReference>
<evidence type="ECO:0000256" key="3">
    <source>
        <dbReference type="ARBA" id="ARBA00022685"/>
    </source>
</evidence>
<evidence type="ECO:0000256" key="8">
    <source>
        <dbReference type="SAM" id="MobiDB-lite"/>
    </source>
</evidence>
<dbReference type="EC" id="3.4.24.81" evidence="2"/>
<feature type="coiled-coil region" evidence="7">
    <location>
        <begin position="373"/>
        <end position="407"/>
    </location>
</feature>
<dbReference type="Gene3D" id="3.40.390.10">
    <property type="entry name" value="Collagenase (Catalytic Domain)"/>
    <property type="match status" value="1"/>
</dbReference>
<keyword evidence="6" id="KW-0479">Metal-binding</keyword>
<feature type="domain" description="Peptidase M12B" evidence="10">
    <location>
        <begin position="660"/>
        <end position="783"/>
    </location>
</feature>
<dbReference type="PROSITE" id="PS50214">
    <property type="entry name" value="DISINTEGRIN_2"/>
    <property type="match status" value="1"/>
</dbReference>
<dbReference type="PROSITE" id="PS50297">
    <property type="entry name" value="ANK_REP_REGION"/>
    <property type="match status" value="1"/>
</dbReference>
<comment type="caution">
    <text evidence="6">Lacks conserved residue(s) required for the propagation of feature annotation.</text>
</comment>
<dbReference type="InterPro" id="IPR049038">
    <property type="entry name" value="ADAM10_Cys-rich"/>
</dbReference>
<dbReference type="InterPro" id="IPR024079">
    <property type="entry name" value="MetalloPept_cat_dom_sf"/>
</dbReference>
<feature type="compositionally biased region" description="Low complexity" evidence="8">
    <location>
        <begin position="947"/>
        <end position="977"/>
    </location>
</feature>
<accession>A0AAE1ULU6</accession>
<dbReference type="InterPro" id="IPR036770">
    <property type="entry name" value="Ankyrin_rpt-contain_sf"/>
</dbReference>
<feature type="binding site" evidence="6">
    <location>
        <position position="737"/>
    </location>
    <ligand>
        <name>Zn(2+)</name>
        <dbReference type="ChEBI" id="CHEBI:29105"/>
        <note>catalytic</note>
    </ligand>
</feature>
<comment type="catalytic activity">
    <reaction evidence="1">
        <text>Endopeptidase of broad specificity.</text>
        <dbReference type="EC" id="3.4.24.81"/>
    </reaction>
</comment>
<dbReference type="SUPFAM" id="SSF52540">
    <property type="entry name" value="P-loop containing nucleoside triphosphate hydrolases"/>
    <property type="match status" value="1"/>
</dbReference>
<feature type="binding site" evidence="6">
    <location>
        <position position="731"/>
    </location>
    <ligand>
        <name>Zn(2+)</name>
        <dbReference type="ChEBI" id="CHEBI:29105"/>
        <note>catalytic</note>
    </ligand>
</feature>
<dbReference type="Proteomes" id="UP001291623">
    <property type="component" value="Unassembled WGS sequence"/>
</dbReference>
<dbReference type="GO" id="GO:0004222">
    <property type="term" value="F:metalloendopeptidase activity"/>
    <property type="evidence" value="ECO:0007669"/>
    <property type="project" value="InterPro"/>
</dbReference>
<dbReference type="InterPro" id="IPR001590">
    <property type="entry name" value="Peptidase_M12B"/>
</dbReference>